<reference evidence="2" key="2">
    <citation type="submission" date="2020-09" db="EMBL/GenBank/DDBJ databases">
        <authorList>
            <person name="Sun Q."/>
            <person name="Kim S."/>
        </authorList>
    </citation>
    <scope>NUCLEOTIDE SEQUENCE</scope>
    <source>
        <strain evidence="2">KCTC 32296</strain>
    </source>
</reference>
<evidence type="ECO:0000313" key="3">
    <source>
        <dbReference type="Proteomes" id="UP000662572"/>
    </source>
</evidence>
<reference evidence="2" key="1">
    <citation type="journal article" date="2014" name="Int. J. Syst. Evol. Microbiol.">
        <title>Complete genome sequence of Corynebacterium casei LMG S-19264T (=DSM 44701T), isolated from a smear-ripened cheese.</title>
        <authorList>
            <consortium name="US DOE Joint Genome Institute (JGI-PGF)"/>
            <person name="Walter F."/>
            <person name="Albersmeier A."/>
            <person name="Kalinowski J."/>
            <person name="Ruckert C."/>
        </authorList>
    </citation>
    <scope>NUCLEOTIDE SEQUENCE</scope>
    <source>
        <strain evidence="2">KCTC 32296</strain>
    </source>
</reference>
<name>A0A918Q8V0_9CAUL</name>
<dbReference type="Proteomes" id="UP000662572">
    <property type="component" value="Unassembled WGS sequence"/>
</dbReference>
<feature type="domain" description="BioF2-like acetyltransferase" evidence="1">
    <location>
        <begin position="49"/>
        <end position="192"/>
    </location>
</feature>
<comment type="caution">
    <text evidence="2">The sequence shown here is derived from an EMBL/GenBank/DDBJ whole genome shotgun (WGS) entry which is preliminary data.</text>
</comment>
<dbReference type="InterPro" id="IPR038740">
    <property type="entry name" value="BioF2-like_GNAT_dom"/>
</dbReference>
<sequence length="282" mass="32032">MLKARRFEFQGLIDLSAPCESPQTQKRLYADLSAGFETYFSGNYEQHKKVFRNTERCRRNLNKDYPDLVFSWGAVTPETLKWIVDCKRSQYRQSGLHDVFACGWTGDMLHALAKQNSDDFALMAGVYRHGERIIAAEVALKSGSDLHLWFPGYDPTFARYGVGILMTLDIMKAVSGHVKRVDFGCGDEAYKSPLTTHSGLCWEGHVSAVPFRHQPLRRMNGLRAQLMRRLRIVRACELKLSGQLHGGWQIVRRAIKRSRLSMSMAISVALPELLLRGTYAGF</sequence>
<evidence type="ECO:0000259" key="1">
    <source>
        <dbReference type="Pfam" id="PF13480"/>
    </source>
</evidence>
<dbReference type="EMBL" id="BMZB01000003">
    <property type="protein sequence ID" value="GGZ37598.1"/>
    <property type="molecule type" value="Genomic_DNA"/>
</dbReference>
<keyword evidence="3" id="KW-1185">Reference proteome</keyword>
<organism evidence="2 3">
    <name type="scientific">Asticcacaulis endophyticus</name>
    <dbReference type="NCBI Taxonomy" id="1395890"/>
    <lineage>
        <taxon>Bacteria</taxon>
        <taxon>Pseudomonadati</taxon>
        <taxon>Pseudomonadota</taxon>
        <taxon>Alphaproteobacteria</taxon>
        <taxon>Caulobacterales</taxon>
        <taxon>Caulobacteraceae</taxon>
        <taxon>Asticcacaulis</taxon>
    </lineage>
</organism>
<proteinExistence type="predicted"/>
<dbReference type="SUPFAM" id="SSF55729">
    <property type="entry name" value="Acyl-CoA N-acyltransferases (Nat)"/>
    <property type="match status" value="1"/>
</dbReference>
<dbReference type="AlphaFoldDB" id="A0A918Q8V0"/>
<protein>
    <recommendedName>
        <fullName evidence="1">BioF2-like acetyltransferase domain-containing protein</fullName>
    </recommendedName>
</protein>
<evidence type="ECO:0000313" key="2">
    <source>
        <dbReference type="EMBL" id="GGZ37598.1"/>
    </source>
</evidence>
<gene>
    <name evidence="2" type="ORF">GCM10011273_25070</name>
</gene>
<dbReference type="Pfam" id="PF13480">
    <property type="entry name" value="Acetyltransf_6"/>
    <property type="match status" value="1"/>
</dbReference>
<accession>A0A918Q8V0</accession>
<dbReference type="InterPro" id="IPR016181">
    <property type="entry name" value="Acyl_CoA_acyltransferase"/>
</dbReference>